<gene>
    <name evidence="1" type="ORF">C0V70_08185</name>
</gene>
<dbReference type="PROSITE" id="PS51257">
    <property type="entry name" value="PROKAR_LIPOPROTEIN"/>
    <property type="match status" value="1"/>
</dbReference>
<dbReference type="KEGG" id="bsto:C0V70_08185"/>
<proteinExistence type="predicted"/>
<accession>A0A2K9NRF1</accession>
<dbReference type="RefSeq" id="WP_102243378.1">
    <property type="nucleotide sequence ID" value="NZ_CP025704.1"/>
</dbReference>
<organism evidence="1 2">
    <name type="scientific">Bacteriovorax stolpii</name>
    <name type="common">Bdellovibrio stolpii</name>
    <dbReference type="NCBI Taxonomy" id="960"/>
    <lineage>
        <taxon>Bacteria</taxon>
        <taxon>Pseudomonadati</taxon>
        <taxon>Bdellovibrionota</taxon>
        <taxon>Bacteriovoracia</taxon>
        <taxon>Bacteriovoracales</taxon>
        <taxon>Bacteriovoracaceae</taxon>
        <taxon>Bacteriovorax</taxon>
    </lineage>
</organism>
<keyword evidence="2" id="KW-1185">Reference proteome</keyword>
<dbReference type="AlphaFoldDB" id="A0A2K9NRF1"/>
<evidence type="ECO:0000313" key="1">
    <source>
        <dbReference type="EMBL" id="AUN98087.1"/>
    </source>
</evidence>
<evidence type="ECO:0000313" key="2">
    <source>
        <dbReference type="Proteomes" id="UP000235584"/>
    </source>
</evidence>
<sequence length="122" mass="13896">MKTQSLFFIFLLLFFVGCGKKGGSESPVEISGSGENQRVEYTEEEKGYASELKLCSSLWDEEKVQKEKRPIAFGVMLYDCLKMKELNVKEAGFLYTEFENKKQGKTIDFNQLAKSLLKGKKS</sequence>
<dbReference type="Proteomes" id="UP000235584">
    <property type="component" value="Chromosome"/>
</dbReference>
<reference evidence="1 2" key="1">
    <citation type="submission" date="2018-01" db="EMBL/GenBank/DDBJ databases">
        <title>Complete genome sequence of Bacteriovorax stolpii DSM12778.</title>
        <authorList>
            <person name="Tang B."/>
            <person name="Chang J."/>
        </authorList>
    </citation>
    <scope>NUCLEOTIDE SEQUENCE [LARGE SCALE GENOMIC DNA]</scope>
    <source>
        <strain evidence="1 2">DSM 12778</strain>
    </source>
</reference>
<name>A0A2K9NRF1_BACTC</name>
<dbReference type="EMBL" id="CP025704">
    <property type="protein sequence ID" value="AUN98087.1"/>
    <property type="molecule type" value="Genomic_DNA"/>
</dbReference>
<protein>
    <submittedName>
        <fullName evidence="1">Uncharacterized protein</fullName>
    </submittedName>
</protein>